<dbReference type="GO" id="GO:0005524">
    <property type="term" value="F:ATP binding"/>
    <property type="evidence" value="ECO:0007669"/>
    <property type="project" value="UniProtKB-KW"/>
</dbReference>
<keyword evidence="7" id="KW-1185">Reference proteome</keyword>
<dbReference type="PANTHER" id="PTHR43335:SF4">
    <property type="entry name" value="ABC TRANSPORTER, ATP-BINDING PROTEIN"/>
    <property type="match status" value="1"/>
</dbReference>
<comment type="similarity">
    <text evidence="1">Belongs to the ABC transporter superfamily.</text>
</comment>
<comment type="caution">
    <text evidence="6">The sequence shown here is derived from an EMBL/GenBank/DDBJ whole genome shotgun (WGS) entry which is preliminary data.</text>
</comment>
<dbReference type="PROSITE" id="PS50893">
    <property type="entry name" value="ABC_TRANSPORTER_2"/>
    <property type="match status" value="1"/>
</dbReference>
<name>A0A7X2IW03_9BACI</name>
<evidence type="ECO:0000256" key="1">
    <source>
        <dbReference type="ARBA" id="ARBA00005417"/>
    </source>
</evidence>
<dbReference type="PANTHER" id="PTHR43335">
    <property type="entry name" value="ABC TRANSPORTER, ATP-BINDING PROTEIN"/>
    <property type="match status" value="1"/>
</dbReference>
<dbReference type="EMBL" id="WKKI01000001">
    <property type="protein sequence ID" value="MRX70796.1"/>
    <property type="molecule type" value="Genomic_DNA"/>
</dbReference>
<dbReference type="InterPro" id="IPR027417">
    <property type="entry name" value="P-loop_NTPase"/>
</dbReference>
<keyword evidence="2" id="KW-0813">Transport</keyword>
<evidence type="ECO:0000259" key="5">
    <source>
        <dbReference type="PROSITE" id="PS50893"/>
    </source>
</evidence>
<dbReference type="InterPro" id="IPR003593">
    <property type="entry name" value="AAA+_ATPase"/>
</dbReference>
<protein>
    <submittedName>
        <fullName evidence="6">ATP-binding cassette domain-containing protein</fullName>
    </submittedName>
</protein>
<dbReference type="Gene3D" id="3.40.50.300">
    <property type="entry name" value="P-loop containing nucleotide triphosphate hydrolases"/>
    <property type="match status" value="1"/>
</dbReference>
<dbReference type="InterPro" id="IPR003439">
    <property type="entry name" value="ABC_transporter-like_ATP-bd"/>
</dbReference>
<dbReference type="GO" id="GO:0016887">
    <property type="term" value="F:ATP hydrolysis activity"/>
    <property type="evidence" value="ECO:0007669"/>
    <property type="project" value="InterPro"/>
</dbReference>
<evidence type="ECO:0000256" key="2">
    <source>
        <dbReference type="ARBA" id="ARBA00022448"/>
    </source>
</evidence>
<reference evidence="6 7" key="1">
    <citation type="submission" date="2019-11" db="EMBL/GenBank/DDBJ databases">
        <title>Bacillus lacus genome.</title>
        <authorList>
            <person name="Allen C.J."/>
            <person name="Newman J.D."/>
        </authorList>
    </citation>
    <scope>NUCLEOTIDE SEQUENCE [LARGE SCALE GENOMIC DNA]</scope>
    <source>
        <strain evidence="6 7">KCTC 33946</strain>
    </source>
</reference>
<dbReference type="OrthoDB" id="9804819at2"/>
<evidence type="ECO:0000256" key="3">
    <source>
        <dbReference type="ARBA" id="ARBA00022741"/>
    </source>
</evidence>
<accession>A0A7X2IW03</accession>
<evidence type="ECO:0000313" key="6">
    <source>
        <dbReference type="EMBL" id="MRX70796.1"/>
    </source>
</evidence>
<dbReference type="Proteomes" id="UP000448867">
    <property type="component" value="Unassembled WGS sequence"/>
</dbReference>
<dbReference type="SUPFAM" id="SSF52540">
    <property type="entry name" value="P-loop containing nucleoside triphosphate hydrolases"/>
    <property type="match status" value="1"/>
</dbReference>
<organism evidence="6 7">
    <name type="scientific">Metabacillus lacus</name>
    <dbReference type="NCBI Taxonomy" id="1983721"/>
    <lineage>
        <taxon>Bacteria</taxon>
        <taxon>Bacillati</taxon>
        <taxon>Bacillota</taxon>
        <taxon>Bacilli</taxon>
        <taxon>Bacillales</taxon>
        <taxon>Bacillaceae</taxon>
        <taxon>Metabacillus</taxon>
    </lineage>
</organism>
<keyword evidence="3" id="KW-0547">Nucleotide-binding</keyword>
<dbReference type="PROSITE" id="PS00211">
    <property type="entry name" value="ABC_TRANSPORTER_1"/>
    <property type="match status" value="1"/>
</dbReference>
<feature type="domain" description="ABC transporter" evidence="5">
    <location>
        <begin position="7"/>
        <end position="235"/>
    </location>
</feature>
<dbReference type="RefSeq" id="WP_154305914.1">
    <property type="nucleotide sequence ID" value="NZ_WKKI01000001.1"/>
</dbReference>
<gene>
    <name evidence="6" type="ORF">GJU40_01275</name>
</gene>
<sequence>MDQQILLKISGLSKKINTSSVLNDIFLTVKEGEIFGLLGPNGSGKTTLIKCIVGLIRPDSGSIQLNGLHISTSFEKAISSIGAIVENPEFYEYMTGRDHLKMAAAFYPAADSDRMKEVIELVNLGKAIDDRVSTYSLGMKQRLGIAGAVLHKPKLLILDEPQNGLDPAGMIELRTYIKLLQKNEGTTIICTSHLLNEMEDLCDRVAILKSGSVIHIHQLKQEGSSRIFIKAEPFNKARKLLSTHFSTIQKENGLYIAANAERIPEITRLLVANSLEVYSIYPVKKSLEEAFLEVTEGRVGE</sequence>
<dbReference type="Pfam" id="PF00005">
    <property type="entry name" value="ABC_tran"/>
    <property type="match status" value="1"/>
</dbReference>
<dbReference type="InterPro" id="IPR017871">
    <property type="entry name" value="ABC_transporter-like_CS"/>
</dbReference>
<evidence type="ECO:0000313" key="7">
    <source>
        <dbReference type="Proteomes" id="UP000448867"/>
    </source>
</evidence>
<evidence type="ECO:0000256" key="4">
    <source>
        <dbReference type="ARBA" id="ARBA00022840"/>
    </source>
</evidence>
<dbReference type="AlphaFoldDB" id="A0A7X2IW03"/>
<proteinExistence type="inferred from homology"/>
<keyword evidence="4 6" id="KW-0067">ATP-binding</keyword>
<dbReference type="SMART" id="SM00382">
    <property type="entry name" value="AAA"/>
    <property type="match status" value="1"/>
</dbReference>